<accession>A0AAE1NF54</accession>
<dbReference type="PANTHER" id="PTHR24372:SF80">
    <property type="entry name" value="FI21465P1-RELATED"/>
    <property type="match status" value="1"/>
</dbReference>
<comment type="similarity">
    <text evidence="2 9">Belongs to the G-protein coupled receptor 1 family.</text>
</comment>
<keyword evidence="6 10" id="KW-1133">Transmembrane helix</keyword>
<evidence type="ECO:0000256" key="4">
    <source>
        <dbReference type="ARBA" id="ARBA00022692"/>
    </source>
</evidence>
<evidence type="ECO:0000256" key="9">
    <source>
        <dbReference type="RuleBase" id="RU000688"/>
    </source>
</evidence>
<feature type="transmembrane region" description="Helical" evidence="10">
    <location>
        <begin position="188"/>
        <end position="208"/>
    </location>
</feature>
<dbReference type="InterPro" id="IPR008112">
    <property type="entry name" value="Relaxin_rcpt"/>
</dbReference>
<evidence type="ECO:0000256" key="10">
    <source>
        <dbReference type="SAM" id="Phobius"/>
    </source>
</evidence>
<feature type="transmembrane region" description="Helical" evidence="10">
    <location>
        <begin position="102"/>
        <end position="121"/>
    </location>
</feature>
<name>A0AAE1NF54_9EUCA</name>
<evidence type="ECO:0000259" key="11">
    <source>
        <dbReference type="PROSITE" id="PS50262"/>
    </source>
</evidence>
<evidence type="ECO:0000313" key="12">
    <source>
        <dbReference type="EMBL" id="KAK4288010.1"/>
    </source>
</evidence>
<dbReference type="PRINTS" id="PR00237">
    <property type="entry name" value="GPCRRHODOPSN"/>
</dbReference>
<protein>
    <recommendedName>
        <fullName evidence="11">G-protein coupled receptors family 1 profile domain-containing protein</fullName>
    </recommendedName>
</protein>
<gene>
    <name evidence="12" type="ORF">Pmani_038938</name>
</gene>
<feature type="transmembrane region" description="Helical" evidence="10">
    <location>
        <begin position="279"/>
        <end position="302"/>
    </location>
</feature>
<feature type="transmembrane region" description="Helical" evidence="10">
    <location>
        <begin position="156"/>
        <end position="176"/>
    </location>
</feature>
<dbReference type="Pfam" id="PF00001">
    <property type="entry name" value="7tm_1"/>
    <property type="match status" value="1"/>
</dbReference>
<dbReference type="EMBL" id="JAWZYT010006531">
    <property type="protein sequence ID" value="KAK4288010.1"/>
    <property type="molecule type" value="Genomic_DNA"/>
</dbReference>
<dbReference type="PROSITE" id="PS00237">
    <property type="entry name" value="G_PROTEIN_RECEP_F1_1"/>
    <property type="match status" value="1"/>
</dbReference>
<keyword evidence="5" id="KW-0677">Repeat</keyword>
<dbReference type="GO" id="GO:0007189">
    <property type="term" value="P:adenylate cyclase-activating G protein-coupled receptor signaling pathway"/>
    <property type="evidence" value="ECO:0007669"/>
    <property type="project" value="TreeGrafter"/>
</dbReference>
<evidence type="ECO:0000256" key="5">
    <source>
        <dbReference type="ARBA" id="ARBA00022737"/>
    </source>
</evidence>
<keyword evidence="9" id="KW-0675">Receptor</keyword>
<dbReference type="Proteomes" id="UP001292094">
    <property type="component" value="Unassembled WGS sequence"/>
</dbReference>
<keyword evidence="9" id="KW-0297">G-protein coupled receptor</keyword>
<keyword evidence="9" id="KW-0807">Transducer</keyword>
<sequence length="422" mass="47754">MNSVELNSDLLANMSSDLTLGPTTPDLHHTYFKWFRYCGYFPHVQDCHPKTNGVSSFDHLLVRVELRVGVWLVALATLVGNLTVLGGRVFSRDDNKILSLFIRNLAVADLLTGFYLMVVAVKDVEFRSEYNQHAYYWMVSWQCKLTGILAMTSSEVSVMILSFMSVERWLCITWPLGAPKLSLGGAKVALMCIWAIGIMLAVTPVLYYQSHQGFYGTNGLCFPLHLDDPWVPGWIYSAAIFVGLNQIGVVVILMSYTGMFYSIRRTRANTPLSLGDREFAIRFFFIVFTDCLCWTPIIILRIMALANFNIEPSLYAYVVVILLPVNSALNPFLYTFTTTKFRSQLRRFLRKRGLCVWPPRRDSDSEATRTSFFRSATSRLTNGRDLLPVYNGANHTVDDSTVAEVSRVSVSKEEVTKAETKL</sequence>
<evidence type="ECO:0000256" key="8">
    <source>
        <dbReference type="ARBA" id="ARBA00023180"/>
    </source>
</evidence>
<comment type="caution">
    <text evidence="12">The sequence shown here is derived from an EMBL/GenBank/DDBJ whole genome shotgun (WGS) entry which is preliminary data.</text>
</comment>
<comment type="subcellular location">
    <subcellularLocation>
        <location evidence="1">Membrane</location>
    </subcellularLocation>
</comment>
<dbReference type="CDD" id="cd15137">
    <property type="entry name" value="7tmA_Relaxin_R"/>
    <property type="match status" value="1"/>
</dbReference>
<dbReference type="InterPro" id="IPR000276">
    <property type="entry name" value="GPCR_Rhodpsn"/>
</dbReference>
<feature type="transmembrane region" description="Helical" evidence="10">
    <location>
        <begin position="68"/>
        <end position="90"/>
    </location>
</feature>
<dbReference type="Gene3D" id="1.20.1070.10">
    <property type="entry name" value="Rhodopsin 7-helix transmembrane proteins"/>
    <property type="match status" value="1"/>
</dbReference>
<keyword evidence="3" id="KW-0433">Leucine-rich repeat</keyword>
<feature type="transmembrane region" description="Helical" evidence="10">
    <location>
        <begin position="234"/>
        <end position="258"/>
    </location>
</feature>
<proteinExistence type="inferred from homology"/>
<dbReference type="InterPro" id="IPR017452">
    <property type="entry name" value="GPCR_Rhodpsn_7TM"/>
</dbReference>
<evidence type="ECO:0000256" key="2">
    <source>
        <dbReference type="ARBA" id="ARBA00010663"/>
    </source>
</evidence>
<feature type="domain" description="G-protein coupled receptors family 1 profile" evidence="11">
    <location>
        <begin position="80"/>
        <end position="334"/>
    </location>
</feature>
<dbReference type="PANTHER" id="PTHR24372">
    <property type="entry name" value="GLYCOPROTEIN HORMONE RECEPTOR"/>
    <property type="match status" value="1"/>
</dbReference>
<evidence type="ECO:0000313" key="13">
    <source>
        <dbReference type="Proteomes" id="UP001292094"/>
    </source>
</evidence>
<dbReference type="SUPFAM" id="SSF81321">
    <property type="entry name" value="Family A G protein-coupled receptor-like"/>
    <property type="match status" value="1"/>
</dbReference>
<evidence type="ECO:0000256" key="7">
    <source>
        <dbReference type="ARBA" id="ARBA00023136"/>
    </source>
</evidence>
<evidence type="ECO:0000256" key="1">
    <source>
        <dbReference type="ARBA" id="ARBA00004370"/>
    </source>
</evidence>
<dbReference type="GO" id="GO:0009755">
    <property type="term" value="P:hormone-mediated signaling pathway"/>
    <property type="evidence" value="ECO:0007669"/>
    <property type="project" value="TreeGrafter"/>
</dbReference>
<dbReference type="GO" id="GO:0008528">
    <property type="term" value="F:G protein-coupled peptide receptor activity"/>
    <property type="evidence" value="ECO:0007669"/>
    <property type="project" value="TreeGrafter"/>
</dbReference>
<keyword evidence="8" id="KW-0325">Glycoprotein</keyword>
<keyword evidence="7 10" id="KW-0472">Membrane</keyword>
<dbReference type="GO" id="GO:0005886">
    <property type="term" value="C:plasma membrane"/>
    <property type="evidence" value="ECO:0007669"/>
    <property type="project" value="TreeGrafter"/>
</dbReference>
<keyword evidence="13" id="KW-1185">Reference proteome</keyword>
<keyword evidence="4 9" id="KW-0812">Transmembrane</keyword>
<dbReference type="FunFam" id="1.20.1070.10:FF:000023">
    <property type="entry name" value="Relaxin family peptide receptor 1"/>
    <property type="match status" value="1"/>
</dbReference>
<evidence type="ECO:0000256" key="6">
    <source>
        <dbReference type="ARBA" id="ARBA00022989"/>
    </source>
</evidence>
<dbReference type="PROSITE" id="PS50262">
    <property type="entry name" value="G_PROTEIN_RECEP_F1_2"/>
    <property type="match status" value="1"/>
</dbReference>
<reference evidence="12" key="1">
    <citation type="submission" date="2023-11" db="EMBL/GenBank/DDBJ databases">
        <title>Genome assemblies of two species of porcelain crab, Petrolisthes cinctipes and Petrolisthes manimaculis (Anomura: Porcellanidae).</title>
        <authorList>
            <person name="Angst P."/>
        </authorList>
    </citation>
    <scope>NUCLEOTIDE SEQUENCE</scope>
    <source>
        <strain evidence="12">PB745_02</strain>
        <tissue evidence="12">Gill</tissue>
    </source>
</reference>
<organism evidence="12 13">
    <name type="scientific">Petrolisthes manimaculis</name>
    <dbReference type="NCBI Taxonomy" id="1843537"/>
    <lineage>
        <taxon>Eukaryota</taxon>
        <taxon>Metazoa</taxon>
        <taxon>Ecdysozoa</taxon>
        <taxon>Arthropoda</taxon>
        <taxon>Crustacea</taxon>
        <taxon>Multicrustacea</taxon>
        <taxon>Malacostraca</taxon>
        <taxon>Eumalacostraca</taxon>
        <taxon>Eucarida</taxon>
        <taxon>Decapoda</taxon>
        <taxon>Pleocyemata</taxon>
        <taxon>Anomura</taxon>
        <taxon>Galatheoidea</taxon>
        <taxon>Porcellanidae</taxon>
        <taxon>Petrolisthes</taxon>
    </lineage>
</organism>
<evidence type="ECO:0000256" key="3">
    <source>
        <dbReference type="ARBA" id="ARBA00022614"/>
    </source>
</evidence>
<dbReference type="AlphaFoldDB" id="A0AAE1NF54"/>
<feature type="transmembrane region" description="Helical" evidence="10">
    <location>
        <begin position="314"/>
        <end position="337"/>
    </location>
</feature>
<dbReference type="PRINTS" id="PR01739">
    <property type="entry name" value="RELAXINR"/>
</dbReference>